<feature type="binding site" evidence="4">
    <location>
        <begin position="133"/>
        <end position="141"/>
    </location>
    <ligand>
        <name>ATP</name>
        <dbReference type="ChEBI" id="CHEBI:30616"/>
    </ligand>
</feature>
<evidence type="ECO:0000256" key="4">
    <source>
        <dbReference type="PIRSR" id="PIRSR006806-1"/>
    </source>
</evidence>
<dbReference type="SUPFAM" id="SSF100950">
    <property type="entry name" value="NagB/RpiA/CoA transferase-like"/>
    <property type="match status" value="1"/>
</dbReference>
<dbReference type="GO" id="GO:0030272">
    <property type="term" value="F:5-formyltetrahydrofolate cyclo-ligase activity"/>
    <property type="evidence" value="ECO:0007669"/>
    <property type="project" value="UniProtKB-EC"/>
</dbReference>
<gene>
    <name evidence="6" type="ORF">CCC_01807</name>
</gene>
<evidence type="ECO:0000256" key="3">
    <source>
        <dbReference type="ARBA" id="ARBA00022840"/>
    </source>
</evidence>
<dbReference type="STRING" id="272627.CCC_01807"/>
<comment type="caution">
    <text evidence="6">The sequence shown here is derived from an EMBL/GenBank/DDBJ whole genome shotgun (WGS) entry which is preliminary data.</text>
</comment>
<evidence type="ECO:0000313" key="7">
    <source>
        <dbReference type="Proteomes" id="UP000031971"/>
    </source>
</evidence>
<sequence length="193" mass="20596">MTETSPPLTKTRLRQLARRTRAEAALRDPGAGRSLAGLVHSLGLAPKMVVAGYWPLKGEMDPLPLMEALAAEGHLLALPAVTETGGTLEFRPWTPGEVLEPGPHGTRHPSAASPIVPQALLVPLLAFDRRGFRLGYGGGYYDRTLSDLRRRGAVPAIGLAFAAQEVERVPTDPWDIALDLVATELGVIVTAAK</sequence>
<organism evidence="6 7">
    <name type="scientific">Paramagnetospirillum magnetotacticum MS-1</name>
    <dbReference type="NCBI Taxonomy" id="272627"/>
    <lineage>
        <taxon>Bacteria</taxon>
        <taxon>Pseudomonadati</taxon>
        <taxon>Pseudomonadota</taxon>
        <taxon>Alphaproteobacteria</taxon>
        <taxon>Rhodospirillales</taxon>
        <taxon>Magnetospirillaceae</taxon>
        <taxon>Paramagnetospirillum</taxon>
    </lineage>
</organism>
<dbReference type="Proteomes" id="UP000031971">
    <property type="component" value="Unassembled WGS sequence"/>
</dbReference>
<dbReference type="Gene3D" id="3.40.50.10420">
    <property type="entry name" value="NagB/RpiA/CoA transferase-like"/>
    <property type="match status" value="1"/>
</dbReference>
<dbReference type="PANTHER" id="PTHR23407">
    <property type="entry name" value="ATPASE INHIBITOR/5-FORMYLTETRAHYDROFOLATE CYCLO-LIGASE"/>
    <property type="match status" value="1"/>
</dbReference>
<dbReference type="GO" id="GO:0046872">
    <property type="term" value="F:metal ion binding"/>
    <property type="evidence" value="ECO:0007669"/>
    <property type="project" value="UniProtKB-KW"/>
</dbReference>
<reference evidence="6 7" key="1">
    <citation type="submission" date="2015-01" db="EMBL/GenBank/DDBJ databases">
        <title>Genome Sequence of Magnetospirillum magnetotacticum Strain MS-1.</title>
        <authorList>
            <person name="Marinov G.K."/>
            <person name="Smalley M.D."/>
            <person name="DeSalvo G."/>
        </authorList>
    </citation>
    <scope>NUCLEOTIDE SEQUENCE [LARGE SCALE GENOMIC DNA]</scope>
    <source>
        <strain evidence="6 7">MS-1</strain>
    </source>
</reference>
<comment type="cofactor">
    <cofactor evidence="5">
        <name>Mg(2+)</name>
        <dbReference type="ChEBI" id="CHEBI:18420"/>
    </cofactor>
</comment>
<feature type="binding site" evidence="4">
    <location>
        <begin position="10"/>
        <end position="14"/>
    </location>
    <ligand>
        <name>ATP</name>
        <dbReference type="ChEBI" id="CHEBI:30616"/>
    </ligand>
</feature>
<keyword evidence="2 4" id="KW-0547">Nucleotide-binding</keyword>
<evidence type="ECO:0000256" key="2">
    <source>
        <dbReference type="ARBA" id="ARBA00022741"/>
    </source>
</evidence>
<dbReference type="AlphaFoldDB" id="A0A0C2YB90"/>
<dbReference type="PIRSF" id="PIRSF006806">
    <property type="entry name" value="FTHF_cligase"/>
    <property type="match status" value="1"/>
</dbReference>
<dbReference type="Pfam" id="PF01812">
    <property type="entry name" value="5-FTHF_cyc-lig"/>
    <property type="match status" value="1"/>
</dbReference>
<feature type="binding site" evidence="4">
    <location>
        <position position="59"/>
    </location>
    <ligand>
        <name>substrate</name>
    </ligand>
</feature>
<proteinExistence type="inferred from homology"/>
<dbReference type="InterPro" id="IPR037171">
    <property type="entry name" value="NagB/RpiA_transferase-like"/>
</dbReference>
<evidence type="ECO:0000256" key="5">
    <source>
        <dbReference type="RuleBase" id="RU361279"/>
    </source>
</evidence>
<dbReference type="RefSeq" id="WP_009869969.1">
    <property type="nucleotide sequence ID" value="NZ_JXSL01000031.1"/>
</dbReference>
<dbReference type="NCBIfam" id="TIGR02727">
    <property type="entry name" value="MTHFS_bact"/>
    <property type="match status" value="1"/>
</dbReference>
<keyword evidence="3 4" id="KW-0067">ATP-binding</keyword>
<dbReference type="PANTHER" id="PTHR23407:SF1">
    <property type="entry name" value="5-FORMYLTETRAHYDROFOLATE CYCLO-LIGASE"/>
    <property type="match status" value="1"/>
</dbReference>
<keyword evidence="5" id="KW-0460">Magnesium</keyword>
<accession>A0A0C2YB90</accession>
<evidence type="ECO:0000313" key="6">
    <source>
        <dbReference type="EMBL" id="KIL97014.1"/>
    </source>
</evidence>
<protein>
    <recommendedName>
        <fullName evidence="5">5-formyltetrahydrofolate cyclo-ligase</fullName>
        <ecNumber evidence="5">6.3.3.2</ecNumber>
    </recommendedName>
</protein>
<comment type="catalytic activity">
    <reaction evidence="5">
        <text>(6S)-5-formyl-5,6,7,8-tetrahydrofolate + ATP = (6R)-5,10-methenyltetrahydrofolate + ADP + phosphate</text>
        <dbReference type="Rhea" id="RHEA:10488"/>
        <dbReference type="ChEBI" id="CHEBI:30616"/>
        <dbReference type="ChEBI" id="CHEBI:43474"/>
        <dbReference type="ChEBI" id="CHEBI:57455"/>
        <dbReference type="ChEBI" id="CHEBI:57457"/>
        <dbReference type="ChEBI" id="CHEBI:456216"/>
        <dbReference type="EC" id="6.3.3.2"/>
    </reaction>
</comment>
<comment type="similarity">
    <text evidence="1 5">Belongs to the 5-formyltetrahydrofolate cyclo-ligase family.</text>
</comment>
<dbReference type="GO" id="GO:0035999">
    <property type="term" value="P:tetrahydrofolate interconversion"/>
    <property type="evidence" value="ECO:0007669"/>
    <property type="project" value="TreeGrafter"/>
</dbReference>
<dbReference type="EMBL" id="JXSL01000031">
    <property type="protein sequence ID" value="KIL97014.1"/>
    <property type="molecule type" value="Genomic_DNA"/>
</dbReference>
<dbReference type="OrthoDB" id="9801938at2"/>
<dbReference type="InterPro" id="IPR002698">
    <property type="entry name" value="FTHF_cligase"/>
</dbReference>
<dbReference type="EC" id="6.3.3.2" evidence="5"/>
<name>A0A0C2YB90_PARME</name>
<evidence type="ECO:0000256" key="1">
    <source>
        <dbReference type="ARBA" id="ARBA00010638"/>
    </source>
</evidence>
<dbReference type="GO" id="GO:0009396">
    <property type="term" value="P:folic acid-containing compound biosynthetic process"/>
    <property type="evidence" value="ECO:0007669"/>
    <property type="project" value="TreeGrafter"/>
</dbReference>
<dbReference type="GO" id="GO:0005524">
    <property type="term" value="F:ATP binding"/>
    <property type="evidence" value="ECO:0007669"/>
    <property type="project" value="UniProtKB-KW"/>
</dbReference>
<dbReference type="InterPro" id="IPR024185">
    <property type="entry name" value="FTHF_cligase-like_sf"/>
</dbReference>
<keyword evidence="5" id="KW-0479">Metal-binding</keyword>
<keyword evidence="7" id="KW-1185">Reference proteome</keyword>
<keyword evidence="6" id="KW-0436">Ligase</keyword>